<organism evidence="1 2">
    <name type="scientific">Lactococcus lactis subsp. lactis</name>
    <name type="common">Streptococcus lactis</name>
    <dbReference type="NCBI Taxonomy" id="1360"/>
    <lineage>
        <taxon>Bacteria</taxon>
        <taxon>Bacillati</taxon>
        <taxon>Bacillota</taxon>
        <taxon>Bacilli</taxon>
        <taxon>Lactobacillales</taxon>
        <taxon>Streptococcaceae</taxon>
        <taxon>Lactococcus</taxon>
    </lineage>
</organism>
<protein>
    <submittedName>
        <fullName evidence="1">Prophage protein</fullName>
    </submittedName>
</protein>
<accession>A0A1V0NG75</accession>
<dbReference type="RefSeq" id="WP_064973354.1">
    <property type="nucleotide sequence ID" value="NZ_CP015897.1"/>
</dbReference>
<dbReference type="EMBL" id="CP015897">
    <property type="protein sequence ID" value="ARD98899.1"/>
    <property type="molecule type" value="Genomic_DNA"/>
</dbReference>
<sequence length="137" mass="15776">MIKLKNNELVGSLQFLEKAELKPKASRLRTKLKRLVQFKIDELYKDEVELLEKFGKKDDNGKLIQLDGNFSLIEATAEEYHQEKAELINESVSINVDELKEQLPFLLEGLESSEMIVSGTDAEILDLLLEKLEEEIR</sequence>
<dbReference type="AlphaFoldDB" id="A0A1V0NG75"/>
<evidence type="ECO:0000313" key="1">
    <source>
        <dbReference type="EMBL" id="ARD98899.1"/>
    </source>
</evidence>
<proteinExistence type="predicted"/>
<dbReference type="Proteomes" id="UP000192085">
    <property type="component" value="Chromosome"/>
</dbReference>
<name>A0A1V0NG75_LACLL</name>
<evidence type="ECO:0000313" key="2">
    <source>
        <dbReference type="Proteomes" id="UP000192085"/>
    </source>
</evidence>
<gene>
    <name evidence="1" type="ORF">LL275_1269</name>
</gene>
<reference evidence="1 2" key="1">
    <citation type="journal article" date="2017" name="BMC Genomics">
        <title>Comparative and functional genomics of the Lactococcus lactis taxon; insights into evolution and niche adaptation.</title>
        <authorList>
            <person name="Kelleher P."/>
            <person name="Bottacini F."/>
            <person name="Mahony J."/>
            <person name="Kilcawley K.N."/>
            <person name="van Sinderen D."/>
        </authorList>
    </citation>
    <scope>NUCLEOTIDE SEQUENCE [LARGE SCALE GENOMIC DNA]</scope>
    <source>
        <strain evidence="1 2">275</strain>
    </source>
</reference>
<dbReference type="InterPro" id="IPR011675">
    <property type="entry name" value="DUF1617"/>
</dbReference>
<dbReference type="Pfam" id="PF07761">
    <property type="entry name" value="DUF1617"/>
    <property type="match status" value="1"/>
</dbReference>